<evidence type="ECO:0000256" key="2">
    <source>
        <dbReference type="ARBA" id="ARBA00023239"/>
    </source>
</evidence>
<name>A0A9E7ZW71_9HYPH</name>
<dbReference type="PANTHER" id="PTHR43351:SF2">
    <property type="entry name" value="L(+)-TARTRATE DEHYDRATASE SUBUNIT BETA-RELATED"/>
    <property type="match status" value="1"/>
</dbReference>
<protein>
    <submittedName>
        <fullName evidence="4">Fumarate hydratase C-terminal domain-containing protein</fullName>
    </submittedName>
</protein>
<evidence type="ECO:0000256" key="1">
    <source>
        <dbReference type="ARBA" id="ARBA00008876"/>
    </source>
</evidence>
<evidence type="ECO:0000259" key="3">
    <source>
        <dbReference type="Pfam" id="PF05683"/>
    </source>
</evidence>
<dbReference type="AlphaFoldDB" id="A0A9E7ZW71"/>
<evidence type="ECO:0000313" key="4">
    <source>
        <dbReference type="EMBL" id="UZF85959.1"/>
    </source>
</evidence>
<keyword evidence="2" id="KW-0456">Lyase</keyword>
<dbReference type="Pfam" id="PF05683">
    <property type="entry name" value="Fumerase_C"/>
    <property type="match status" value="1"/>
</dbReference>
<feature type="domain" description="Fe-S hydro-lyase tartrate dehydratase beta-type catalytic" evidence="3">
    <location>
        <begin position="13"/>
        <end position="186"/>
    </location>
</feature>
<organism evidence="4">
    <name type="scientific">Bosea sp. NBC_00436</name>
    <dbReference type="NCBI Taxonomy" id="2969620"/>
    <lineage>
        <taxon>Bacteria</taxon>
        <taxon>Pseudomonadati</taxon>
        <taxon>Pseudomonadota</taxon>
        <taxon>Alphaproteobacteria</taxon>
        <taxon>Hyphomicrobiales</taxon>
        <taxon>Boseaceae</taxon>
        <taxon>Bosea</taxon>
    </lineage>
</organism>
<sequence>MTISPPRRLTLPLSREAARSLKLGEVVLLDGDAVATVGMPTQKRMVAELGAGRELPLPLRGGAFFHMGVSYEEAANGPGPLHYVNPTTSSRFDHLMPTLIRTLGLSATGGKGGLGRESVEAMRKVGCVYFSFIGGASALLSQGVQAVTDCAWTDLIMQFRLNRIRLDGFGPVIVAIDAHGNSIYERLMASARERMPDILQSLHPTTGNNETSR</sequence>
<reference evidence="4" key="1">
    <citation type="submission" date="2022-08" db="EMBL/GenBank/DDBJ databases">
        <title>Complete Genome Sequences of 2 Bosea sp. soil isolates.</title>
        <authorList>
            <person name="Alvarez Arevalo M."/>
            <person name="Sterndorff E.B."/>
            <person name="Faurdal D."/>
            <person name="Joergensen T.S."/>
            <person name="Weber T."/>
        </authorList>
    </citation>
    <scope>NUCLEOTIDE SEQUENCE</scope>
    <source>
        <strain evidence="4">NBC_00436</strain>
    </source>
</reference>
<dbReference type="PANTHER" id="PTHR43351">
    <property type="entry name" value="L(+)-TARTRATE DEHYDRATASE SUBUNIT BETA"/>
    <property type="match status" value="1"/>
</dbReference>
<dbReference type="InterPro" id="IPR036660">
    <property type="entry name" value="Fe-S_hydroAse_TtdB_cat_sf"/>
</dbReference>
<proteinExistence type="inferred from homology"/>
<comment type="similarity">
    <text evidence="1">Belongs to the class-I fumarase family.</text>
</comment>
<dbReference type="InterPro" id="IPR004647">
    <property type="entry name" value="Fe-S_hydro-lyase_TtdB-typ_cat"/>
</dbReference>
<dbReference type="Gene3D" id="3.20.130.10">
    <property type="entry name" value="Fe-S hydro-lyase, tartrate dehydratase beta-type, catalytic domain"/>
    <property type="match status" value="1"/>
</dbReference>
<dbReference type="GO" id="GO:0016836">
    <property type="term" value="F:hydro-lyase activity"/>
    <property type="evidence" value="ECO:0007669"/>
    <property type="project" value="InterPro"/>
</dbReference>
<dbReference type="EMBL" id="CP102774">
    <property type="protein sequence ID" value="UZF85959.1"/>
    <property type="molecule type" value="Genomic_DNA"/>
</dbReference>
<accession>A0A9E7ZW71</accession>
<dbReference type="SUPFAM" id="SSF117457">
    <property type="entry name" value="FumA C-terminal domain-like"/>
    <property type="match status" value="1"/>
</dbReference>
<gene>
    <name evidence="4" type="ORF">NWE54_19380</name>
</gene>